<dbReference type="SUPFAM" id="SSF46785">
    <property type="entry name" value="Winged helix' DNA-binding domain"/>
    <property type="match status" value="1"/>
</dbReference>
<dbReference type="AlphaFoldDB" id="F9Y5K4"/>
<dbReference type="InterPro" id="IPR036388">
    <property type="entry name" value="WH-like_DNA-bd_sf"/>
</dbReference>
<evidence type="ECO:0000313" key="6">
    <source>
        <dbReference type="Proteomes" id="UP000000692"/>
    </source>
</evidence>
<dbReference type="PRINTS" id="PR00033">
    <property type="entry name" value="HTHASNC"/>
</dbReference>
<dbReference type="GO" id="GO:0043200">
    <property type="term" value="P:response to amino acid"/>
    <property type="evidence" value="ECO:0007669"/>
    <property type="project" value="TreeGrafter"/>
</dbReference>
<dbReference type="InterPro" id="IPR019885">
    <property type="entry name" value="Tscrpt_reg_HTH_AsnC-type_CS"/>
</dbReference>
<dbReference type="Pfam" id="PF13412">
    <property type="entry name" value="HTH_24"/>
    <property type="match status" value="1"/>
</dbReference>
<organism evidence="5 6">
    <name type="scientific">Ketogulonicigenium vulgare (strain WSH-001)</name>
    <dbReference type="NCBI Taxonomy" id="759362"/>
    <lineage>
        <taxon>Bacteria</taxon>
        <taxon>Pseudomonadati</taxon>
        <taxon>Pseudomonadota</taxon>
        <taxon>Alphaproteobacteria</taxon>
        <taxon>Rhodobacterales</taxon>
        <taxon>Roseobacteraceae</taxon>
        <taxon>Ketogulonicigenium</taxon>
    </lineage>
</organism>
<dbReference type="PROSITE" id="PS50956">
    <property type="entry name" value="HTH_ASNC_2"/>
    <property type="match status" value="1"/>
</dbReference>
<dbReference type="GO" id="GO:0043565">
    <property type="term" value="F:sequence-specific DNA binding"/>
    <property type="evidence" value="ECO:0007669"/>
    <property type="project" value="InterPro"/>
</dbReference>
<dbReference type="GO" id="GO:0005829">
    <property type="term" value="C:cytosol"/>
    <property type="evidence" value="ECO:0007669"/>
    <property type="project" value="TreeGrafter"/>
</dbReference>
<evidence type="ECO:0000259" key="4">
    <source>
        <dbReference type="PROSITE" id="PS50956"/>
    </source>
</evidence>
<dbReference type="InterPro" id="IPR019887">
    <property type="entry name" value="Tscrpt_reg_AsnC/Lrp_C"/>
</dbReference>
<keyword evidence="2" id="KW-0238">DNA-binding</keyword>
<dbReference type="InterPro" id="IPR000485">
    <property type="entry name" value="AsnC-type_HTH_dom"/>
</dbReference>
<keyword evidence="1" id="KW-0805">Transcription regulation</keyword>
<dbReference type="Gene3D" id="3.30.70.920">
    <property type="match status" value="1"/>
</dbReference>
<evidence type="ECO:0000256" key="3">
    <source>
        <dbReference type="ARBA" id="ARBA00023163"/>
    </source>
</evidence>
<accession>F9Y5K4</accession>
<dbReference type="KEGG" id="kvl:KVU_0918"/>
<protein>
    <submittedName>
        <fullName evidence="5">Transcriptional regulator</fullName>
    </submittedName>
</protein>
<dbReference type="RefSeq" id="WP_013384214.1">
    <property type="nucleotide sequence ID" value="NC_017384.1"/>
</dbReference>
<dbReference type="eggNOG" id="COG1522">
    <property type="taxonomic scope" value="Bacteria"/>
</dbReference>
<dbReference type="HOGENOM" id="CLU_091233_0_3_5"/>
<dbReference type="Proteomes" id="UP000000692">
    <property type="component" value="Chromosome"/>
</dbReference>
<dbReference type="InterPro" id="IPR011008">
    <property type="entry name" value="Dimeric_a/b-barrel"/>
</dbReference>
<gene>
    <name evidence="5" type="ordered locus">KVU_0918</name>
</gene>
<dbReference type="SUPFAM" id="SSF54909">
    <property type="entry name" value="Dimeric alpha+beta barrel"/>
    <property type="match status" value="1"/>
</dbReference>
<dbReference type="GO" id="GO:0006355">
    <property type="term" value="P:regulation of DNA-templated transcription"/>
    <property type="evidence" value="ECO:0007669"/>
    <property type="project" value="UniProtKB-ARBA"/>
</dbReference>
<dbReference type="Gene3D" id="1.10.10.10">
    <property type="entry name" value="Winged helix-like DNA-binding domain superfamily/Winged helix DNA-binding domain"/>
    <property type="match status" value="1"/>
</dbReference>
<evidence type="ECO:0000256" key="1">
    <source>
        <dbReference type="ARBA" id="ARBA00023015"/>
    </source>
</evidence>
<dbReference type="PATRIC" id="fig|759362.5.peg.949"/>
<dbReference type="PANTHER" id="PTHR30154">
    <property type="entry name" value="LEUCINE-RESPONSIVE REGULATORY PROTEIN"/>
    <property type="match status" value="1"/>
</dbReference>
<name>F9Y5K4_KETVW</name>
<sequence>MPNIRDMLDEASLRILDLLQTDSELSNAELAEKVGLSASPCWRRVADMRERGVIRGAVTLVDPLALGLAVNVFVHVTLKQQDKDSLKVFTDAIARRPEVMECYLMTGEADFLLRVVVEDLLRYQELMLECLTLIPVVLNIRSSFALDQVKYTTALPTGHLRRAG</sequence>
<keyword evidence="6" id="KW-1185">Reference proteome</keyword>
<evidence type="ECO:0000313" key="5">
    <source>
        <dbReference type="EMBL" id="AEM40757.1"/>
    </source>
</evidence>
<dbReference type="PANTHER" id="PTHR30154:SF34">
    <property type="entry name" value="TRANSCRIPTIONAL REGULATOR AZLB"/>
    <property type="match status" value="1"/>
</dbReference>
<keyword evidence="3" id="KW-0804">Transcription</keyword>
<dbReference type="Pfam" id="PF01037">
    <property type="entry name" value="AsnC_trans_reg"/>
    <property type="match status" value="1"/>
</dbReference>
<dbReference type="InterPro" id="IPR019888">
    <property type="entry name" value="Tscrpt_reg_AsnC-like"/>
</dbReference>
<dbReference type="OrthoDB" id="9803143at2"/>
<dbReference type="InterPro" id="IPR036390">
    <property type="entry name" value="WH_DNA-bd_sf"/>
</dbReference>
<dbReference type="PROSITE" id="PS00519">
    <property type="entry name" value="HTH_ASNC_1"/>
    <property type="match status" value="1"/>
</dbReference>
<feature type="domain" description="HTH asnC-type" evidence="4">
    <location>
        <begin position="8"/>
        <end position="69"/>
    </location>
</feature>
<reference evidence="5 6" key="1">
    <citation type="journal article" date="2011" name="J. Bacteriol.">
        <title>Complete genome sequence of the industrial strain Ketogulonicigenium vulgare WSH-001.</title>
        <authorList>
            <person name="Liu L."/>
            <person name="Li Y."/>
            <person name="Zhang J."/>
            <person name="Zhou Z."/>
            <person name="Liu J."/>
            <person name="Li X."/>
            <person name="Zhou J."/>
            <person name="Du G."/>
            <person name="Wang L."/>
            <person name="Chen J."/>
        </authorList>
    </citation>
    <scope>NUCLEOTIDE SEQUENCE [LARGE SCALE GENOMIC DNA]</scope>
    <source>
        <strain evidence="5 6">WSH-001</strain>
    </source>
</reference>
<dbReference type="InterPro" id="IPR011991">
    <property type="entry name" value="ArsR-like_HTH"/>
</dbReference>
<dbReference type="CDD" id="cd00090">
    <property type="entry name" value="HTH_ARSR"/>
    <property type="match status" value="1"/>
</dbReference>
<dbReference type="SMART" id="SM00344">
    <property type="entry name" value="HTH_ASNC"/>
    <property type="match status" value="1"/>
</dbReference>
<dbReference type="EMBL" id="CP002018">
    <property type="protein sequence ID" value="AEM40757.1"/>
    <property type="molecule type" value="Genomic_DNA"/>
</dbReference>
<proteinExistence type="predicted"/>
<evidence type="ECO:0000256" key="2">
    <source>
        <dbReference type="ARBA" id="ARBA00023125"/>
    </source>
</evidence>